<dbReference type="STRING" id="288992.SAMN04488522_103135"/>
<evidence type="ECO:0000259" key="1">
    <source>
        <dbReference type="Pfam" id="PF13472"/>
    </source>
</evidence>
<dbReference type="Pfam" id="PF13472">
    <property type="entry name" value="Lipase_GDSL_2"/>
    <property type="match status" value="1"/>
</dbReference>
<sequence>MIKNVILILPFIVLLACQKNSFKMTTTPNPIPVVKPEDEISYLAIGDSYTIGEAVPLESSFPYQLVKELQKTDMQLSKPHIIAKTGWTTSELQEGINHANLRQKFSMVTLLIGVNNQYRGESKEKYRKEFKELLQAAITFADGNKAHVFVVSIPDWGLTPYGMGSGRETLAVSADIDAFNAINKQESLAEGISYTDITAASRLVVSDPELVAADGLHPSSKMYLDWVVQLAPVVIKKIK</sequence>
<proteinExistence type="predicted"/>
<name>A0A1M5DA51_9SPHI</name>
<dbReference type="PROSITE" id="PS51257">
    <property type="entry name" value="PROKAR_LIPOPROTEIN"/>
    <property type="match status" value="1"/>
</dbReference>
<dbReference type="Gene3D" id="3.40.50.1110">
    <property type="entry name" value="SGNH hydrolase"/>
    <property type="match status" value="1"/>
</dbReference>
<dbReference type="EMBL" id="FQUQ01000003">
    <property type="protein sequence ID" value="SHF63755.1"/>
    <property type="molecule type" value="Genomic_DNA"/>
</dbReference>
<reference evidence="3" key="1">
    <citation type="submission" date="2016-11" db="EMBL/GenBank/DDBJ databases">
        <authorList>
            <person name="Varghese N."/>
            <person name="Submissions S."/>
        </authorList>
    </citation>
    <scope>NUCLEOTIDE SEQUENCE [LARGE SCALE GENOMIC DNA]</scope>
    <source>
        <strain evidence="3">DSM 16990</strain>
    </source>
</reference>
<dbReference type="AlphaFoldDB" id="A0A1M5DA51"/>
<evidence type="ECO:0000313" key="3">
    <source>
        <dbReference type="Proteomes" id="UP000184287"/>
    </source>
</evidence>
<dbReference type="OrthoDB" id="158267at2"/>
<dbReference type="InterPro" id="IPR036514">
    <property type="entry name" value="SGNH_hydro_sf"/>
</dbReference>
<keyword evidence="3" id="KW-1185">Reference proteome</keyword>
<dbReference type="Proteomes" id="UP000184287">
    <property type="component" value="Unassembled WGS sequence"/>
</dbReference>
<feature type="domain" description="SGNH hydrolase-type esterase" evidence="1">
    <location>
        <begin position="44"/>
        <end position="223"/>
    </location>
</feature>
<gene>
    <name evidence="2" type="ORF">SAMN04488522_103135</name>
</gene>
<evidence type="ECO:0000313" key="2">
    <source>
        <dbReference type="EMBL" id="SHF63755.1"/>
    </source>
</evidence>
<dbReference type="InterPro" id="IPR013830">
    <property type="entry name" value="SGNH_hydro"/>
</dbReference>
<dbReference type="SUPFAM" id="SSF52266">
    <property type="entry name" value="SGNH hydrolase"/>
    <property type="match status" value="1"/>
</dbReference>
<dbReference type="CDD" id="cd01832">
    <property type="entry name" value="SGNH_hydrolase_like_1"/>
    <property type="match status" value="1"/>
</dbReference>
<dbReference type="GO" id="GO:0016788">
    <property type="term" value="F:hydrolase activity, acting on ester bonds"/>
    <property type="evidence" value="ECO:0007669"/>
    <property type="project" value="UniProtKB-ARBA"/>
</dbReference>
<accession>A0A1M5DA51</accession>
<protein>
    <submittedName>
        <fullName evidence="2">Lysophospholipase L1</fullName>
    </submittedName>
</protein>
<organism evidence="2 3">
    <name type="scientific">Pedobacter caeni</name>
    <dbReference type="NCBI Taxonomy" id="288992"/>
    <lineage>
        <taxon>Bacteria</taxon>
        <taxon>Pseudomonadati</taxon>
        <taxon>Bacteroidota</taxon>
        <taxon>Sphingobacteriia</taxon>
        <taxon>Sphingobacteriales</taxon>
        <taxon>Sphingobacteriaceae</taxon>
        <taxon>Pedobacter</taxon>
    </lineage>
</organism>